<evidence type="ECO:0000256" key="10">
    <source>
        <dbReference type="HAMAP-Rule" id="MF_01043"/>
    </source>
</evidence>
<dbReference type="AlphaFoldDB" id="A0A3R5WK10"/>
<feature type="transmembrane region" description="Helical" evidence="10">
    <location>
        <begin position="84"/>
        <end position="102"/>
    </location>
</feature>
<keyword evidence="9 10" id="KW-1208">Phospholipid metabolism</keyword>
<organism evidence="11 12">
    <name type="scientific">Coprococcus eutactus</name>
    <dbReference type="NCBI Taxonomy" id="33043"/>
    <lineage>
        <taxon>Bacteria</taxon>
        <taxon>Bacillati</taxon>
        <taxon>Bacillota</taxon>
        <taxon>Clostridia</taxon>
        <taxon>Lachnospirales</taxon>
        <taxon>Lachnospiraceae</taxon>
        <taxon>Coprococcus</taxon>
    </lineage>
</organism>
<evidence type="ECO:0000256" key="7">
    <source>
        <dbReference type="ARBA" id="ARBA00023136"/>
    </source>
</evidence>
<keyword evidence="2 10" id="KW-0444">Lipid biosynthesis</keyword>
<dbReference type="PANTHER" id="PTHR30309">
    <property type="entry name" value="INNER MEMBRANE PROTEIN YGIH"/>
    <property type="match status" value="1"/>
</dbReference>
<accession>A0A3R5WK10</accession>
<dbReference type="SMART" id="SM01207">
    <property type="entry name" value="G3P_acyltransf"/>
    <property type="match status" value="1"/>
</dbReference>
<evidence type="ECO:0000256" key="3">
    <source>
        <dbReference type="ARBA" id="ARBA00022679"/>
    </source>
</evidence>
<evidence type="ECO:0000256" key="9">
    <source>
        <dbReference type="ARBA" id="ARBA00023264"/>
    </source>
</evidence>
<comment type="pathway">
    <text evidence="10">Lipid metabolism; phospholipid metabolism.</text>
</comment>
<evidence type="ECO:0000313" key="12">
    <source>
        <dbReference type="Proteomes" id="UP000283295"/>
    </source>
</evidence>
<keyword evidence="5 10" id="KW-1133">Transmembrane helix</keyword>
<dbReference type="EMBL" id="QRVK01000062">
    <property type="protein sequence ID" value="RGS35532.1"/>
    <property type="molecule type" value="Genomic_DNA"/>
</dbReference>
<evidence type="ECO:0000256" key="6">
    <source>
        <dbReference type="ARBA" id="ARBA00023098"/>
    </source>
</evidence>
<dbReference type="GO" id="GO:0008654">
    <property type="term" value="P:phospholipid biosynthetic process"/>
    <property type="evidence" value="ECO:0007669"/>
    <property type="project" value="UniProtKB-UniRule"/>
</dbReference>
<dbReference type="UniPathway" id="UPA00085"/>
<feature type="transmembrane region" description="Helical" evidence="10">
    <location>
        <begin position="114"/>
        <end position="139"/>
    </location>
</feature>
<keyword evidence="7 10" id="KW-0472">Membrane</keyword>
<proteinExistence type="inferred from homology"/>
<dbReference type="PANTHER" id="PTHR30309:SF0">
    <property type="entry name" value="GLYCEROL-3-PHOSPHATE ACYLTRANSFERASE-RELATED"/>
    <property type="match status" value="1"/>
</dbReference>
<sequence>MDMLIRLICLVGGYGVGLIQTAYIYGRIKGVDIRKYGSGNAGTTNALRVLGKKAGLIVFLGDFLKGIIACSLTHIILGQLDVGNAYMFVLYTGLGVVLGHNFPFYMQFKGGKGIAASGGMIVGLWDWRLVVILLVAFIISVVVTRYVSVGSLTIMIGFFILYTIFAIHGDYNFTSNAKMIEGIVLAGVIAGMAVIRHLPNIKRLIAGTENKLSFGSKTA</sequence>
<feature type="transmembrane region" description="Helical" evidence="10">
    <location>
        <begin position="54"/>
        <end position="77"/>
    </location>
</feature>
<protein>
    <recommendedName>
        <fullName evidence="10">Glycerol-3-phosphate acyltransferase</fullName>
    </recommendedName>
    <alternativeName>
        <fullName evidence="10">Acyl-PO4 G3P acyltransferase</fullName>
    </alternativeName>
    <alternativeName>
        <fullName evidence="10">Acyl-phosphate--glycerol-3-phosphate acyltransferase</fullName>
    </alternativeName>
    <alternativeName>
        <fullName evidence="10">G3P acyltransferase</fullName>
        <shortName evidence="10">GPAT</shortName>
        <ecNumber evidence="10">2.3.1.275</ecNumber>
    </alternativeName>
    <alternativeName>
        <fullName evidence="10">Lysophosphatidic acid synthase</fullName>
        <shortName evidence="10">LPA synthase</shortName>
    </alternativeName>
</protein>
<dbReference type="EC" id="2.3.1.275" evidence="10"/>
<comment type="catalytic activity">
    <reaction evidence="10">
        <text>an acyl phosphate + sn-glycerol 3-phosphate = a 1-acyl-sn-glycero-3-phosphate + phosphate</text>
        <dbReference type="Rhea" id="RHEA:34075"/>
        <dbReference type="ChEBI" id="CHEBI:43474"/>
        <dbReference type="ChEBI" id="CHEBI:57597"/>
        <dbReference type="ChEBI" id="CHEBI:57970"/>
        <dbReference type="ChEBI" id="CHEBI:59918"/>
        <dbReference type="EC" id="2.3.1.275"/>
    </reaction>
</comment>
<dbReference type="InterPro" id="IPR003811">
    <property type="entry name" value="G3P_acylTferase_PlsY"/>
</dbReference>
<feature type="transmembrane region" description="Helical" evidence="10">
    <location>
        <begin position="146"/>
        <end position="167"/>
    </location>
</feature>
<dbReference type="Proteomes" id="UP000283295">
    <property type="component" value="Unassembled WGS sequence"/>
</dbReference>
<comment type="subcellular location">
    <subcellularLocation>
        <location evidence="10">Cell membrane</location>
        <topology evidence="10">Multi-pass membrane protein</topology>
    </subcellularLocation>
</comment>
<comment type="caution">
    <text evidence="11">The sequence shown here is derived from an EMBL/GenBank/DDBJ whole genome shotgun (WGS) entry which is preliminary data.</text>
</comment>
<keyword evidence="8 10" id="KW-0594">Phospholipid biosynthesis</keyword>
<comment type="similarity">
    <text evidence="10">Belongs to the PlsY family.</text>
</comment>
<comment type="subunit">
    <text evidence="10">Probably interacts with PlsX.</text>
</comment>
<reference evidence="11 12" key="1">
    <citation type="submission" date="2018-08" db="EMBL/GenBank/DDBJ databases">
        <title>A genome reference for cultivated species of the human gut microbiota.</title>
        <authorList>
            <person name="Zou Y."/>
            <person name="Xue W."/>
            <person name="Luo G."/>
        </authorList>
    </citation>
    <scope>NUCLEOTIDE SEQUENCE [LARGE SCALE GENOMIC DNA]</scope>
    <source>
        <strain evidence="11 12">AF22-21</strain>
    </source>
</reference>
<keyword evidence="11" id="KW-0012">Acyltransferase</keyword>
<dbReference type="HAMAP" id="MF_01043">
    <property type="entry name" value="PlsY"/>
    <property type="match status" value="1"/>
</dbReference>
<evidence type="ECO:0000256" key="2">
    <source>
        <dbReference type="ARBA" id="ARBA00022516"/>
    </source>
</evidence>
<evidence type="ECO:0000256" key="5">
    <source>
        <dbReference type="ARBA" id="ARBA00022989"/>
    </source>
</evidence>
<gene>
    <name evidence="10 11" type="primary">plsY</name>
    <name evidence="11" type="ORF">DWX94_13595</name>
</gene>
<keyword evidence="4 10" id="KW-0812">Transmembrane</keyword>
<keyword evidence="1 10" id="KW-1003">Cell membrane</keyword>
<name>A0A3R5WK10_9FIRM</name>
<dbReference type="Pfam" id="PF02660">
    <property type="entry name" value="G3P_acyltransf"/>
    <property type="match status" value="1"/>
</dbReference>
<evidence type="ECO:0000256" key="1">
    <source>
        <dbReference type="ARBA" id="ARBA00022475"/>
    </source>
</evidence>
<evidence type="ECO:0000256" key="8">
    <source>
        <dbReference type="ARBA" id="ARBA00023209"/>
    </source>
</evidence>
<dbReference type="GO" id="GO:0043772">
    <property type="term" value="F:acyl-phosphate glycerol-3-phosphate acyltransferase activity"/>
    <property type="evidence" value="ECO:0007669"/>
    <property type="project" value="UniProtKB-UniRule"/>
</dbReference>
<keyword evidence="6 10" id="KW-0443">Lipid metabolism</keyword>
<dbReference type="NCBIfam" id="TIGR00023">
    <property type="entry name" value="glycerol-3-phosphate 1-O-acyltransferase PlsY"/>
    <property type="match status" value="1"/>
</dbReference>
<evidence type="ECO:0000256" key="4">
    <source>
        <dbReference type="ARBA" id="ARBA00022692"/>
    </source>
</evidence>
<dbReference type="GO" id="GO:0005886">
    <property type="term" value="C:plasma membrane"/>
    <property type="evidence" value="ECO:0007669"/>
    <property type="project" value="UniProtKB-SubCell"/>
</dbReference>
<keyword evidence="3 10" id="KW-0808">Transferase</keyword>
<evidence type="ECO:0000313" key="11">
    <source>
        <dbReference type="EMBL" id="RGS35532.1"/>
    </source>
</evidence>
<feature type="transmembrane region" description="Helical" evidence="10">
    <location>
        <begin position="7"/>
        <end position="26"/>
    </location>
</feature>
<dbReference type="OrthoDB" id="9777124at2"/>
<comment type="function">
    <text evidence="10">Catalyzes the transfer of an acyl group from acyl-phosphate (acyl-PO(4)) to glycerol-3-phosphate (G3P) to form lysophosphatidic acid (LPA). This enzyme utilizes acyl-phosphate as fatty acyl donor, but not acyl-CoA or acyl-ACP.</text>
</comment>